<accession>W1IKM9</accession>
<evidence type="ECO:0000313" key="2">
    <source>
        <dbReference type="Proteomes" id="UP000019197"/>
    </source>
</evidence>
<protein>
    <submittedName>
        <fullName evidence="1">Uncharacterized protein</fullName>
    </submittedName>
</protein>
<evidence type="ECO:0000313" key="1">
    <source>
        <dbReference type="EMBL" id="CDL78969.1"/>
    </source>
</evidence>
<reference evidence="1 2" key="1">
    <citation type="submission" date="2013-11" db="EMBL/GenBank/DDBJ databases">
        <title>Draft genome sequence and annotation of the entomopathogenic bacterium, Xenorhabdus cabanillasi strain JM26.</title>
        <authorList>
            <person name="Gualtieri M."/>
            <person name="Ogier J.C."/>
            <person name="Pages S."/>
            <person name="Givaudan A."/>
            <person name="Gaudriault S."/>
        </authorList>
    </citation>
    <scope>NUCLEOTIDE SEQUENCE [LARGE SCALE GENOMIC DNA]</scope>
    <source>
        <strain evidence="1 2">JM26</strain>
    </source>
</reference>
<organism evidence="1 2">
    <name type="scientific">Xenorhabdus cabanillasii JM26</name>
    <dbReference type="NCBI Taxonomy" id="1427517"/>
    <lineage>
        <taxon>Bacteria</taxon>
        <taxon>Pseudomonadati</taxon>
        <taxon>Pseudomonadota</taxon>
        <taxon>Gammaproteobacteria</taxon>
        <taxon>Enterobacterales</taxon>
        <taxon>Morganellaceae</taxon>
        <taxon>Xenorhabdus</taxon>
    </lineage>
</organism>
<dbReference type="Proteomes" id="UP000019197">
    <property type="component" value="Unassembled WGS sequence"/>
</dbReference>
<name>W1IKM9_9GAMM</name>
<proteinExistence type="predicted"/>
<sequence>MKLNITDLPERLRAVIRQGQAVVIKDGGKDTVEVKAYHRFCGGHVPKTVTKLEKLRVKRSVGVLVKPEKQLRPIWCFSRKILCADRRRVCQI</sequence>
<dbReference type="EMBL" id="CBXE010000004">
    <property type="protein sequence ID" value="CDL78969.1"/>
    <property type="molecule type" value="Genomic_DNA"/>
</dbReference>
<dbReference type="OrthoDB" id="6445586at2"/>
<dbReference type="RefSeq" id="WP_099119445.1">
    <property type="nucleotide sequence ID" value="NZ_CAWNQM010000160.1"/>
</dbReference>
<dbReference type="AlphaFoldDB" id="W1IKM9"/>
<comment type="caution">
    <text evidence="1">The sequence shown here is derived from an EMBL/GenBank/DDBJ whole genome shotgun (WGS) entry which is preliminary data.</text>
</comment>
<gene>
    <name evidence="1" type="ORF">XCR1_1010001</name>
</gene>